<dbReference type="EMBL" id="CP115613">
    <property type="protein sequence ID" value="WBW74831.1"/>
    <property type="molecule type" value="Genomic_DNA"/>
</dbReference>
<reference evidence="2 3" key="1">
    <citation type="journal article" date="2023" name="G3 (Bethesda)">
        <title>A high-quality reference genome for the fission yeast Schizosaccharomyces osmophilus.</title>
        <authorList>
            <person name="Jia G.S."/>
            <person name="Zhang W.C."/>
            <person name="Liang Y."/>
            <person name="Liu X.H."/>
            <person name="Rhind N."/>
            <person name="Pidoux A."/>
            <person name="Brysch-Herzberg M."/>
            <person name="Du L.L."/>
        </authorList>
    </citation>
    <scope>NUCLEOTIDE SEQUENCE [LARGE SCALE GENOMIC DNA]</scope>
    <source>
        <strain evidence="2 3">CBS 15793</strain>
    </source>
</reference>
<accession>A0AAE9WEB4</accession>
<dbReference type="GeneID" id="80878240"/>
<dbReference type="AlphaFoldDB" id="A0AAE9WEB4"/>
<evidence type="ECO:0000256" key="1">
    <source>
        <dbReference type="SAM" id="MobiDB-lite"/>
    </source>
</evidence>
<protein>
    <submittedName>
        <fullName evidence="2">Uncharacterized protein</fullName>
    </submittedName>
</protein>
<feature type="compositionally biased region" description="Basic and acidic residues" evidence="1">
    <location>
        <begin position="66"/>
        <end position="85"/>
    </location>
</feature>
<dbReference type="RefSeq" id="XP_056039074.1">
    <property type="nucleotide sequence ID" value="XM_056183551.1"/>
</dbReference>
<keyword evidence="3" id="KW-1185">Reference proteome</keyword>
<evidence type="ECO:0000313" key="3">
    <source>
        <dbReference type="Proteomes" id="UP001212411"/>
    </source>
</evidence>
<feature type="region of interest" description="Disordered" evidence="1">
    <location>
        <begin position="65"/>
        <end position="85"/>
    </location>
</feature>
<gene>
    <name evidence="2" type="ORF">SOMG_04773</name>
</gene>
<name>A0AAE9WEB4_9SCHI</name>
<organism evidence="2 3">
    <name type="scientific">Schizosaccharomyces osmophilus</name>
    <dbReference type="NCBI Taxonomy" id="2545709"/>
    <lineage>
        <taxon>Eukaryota</taxon>
        <taxon>Fungi</taxon>
        <taxon>Dikarya</taxon>
        <taxon>Ascomycota</taxon>
        <taxon>Taphrinomycotina</taxon>
        <taxon>Schizosaccharomycetes</taxon>
        <taxon>Schizosaccharomycetales</taxon>
        <taxon>Schizosaccharomycetaceae</taxon>
        <taxon>Schizosaccharomyces</taxon>
    </lineage>
</organism>
<proteinExistence type="predicted"/>
<dbReference type="Proteomes" id="UP001212411">
    <property type="component" value="Chromosome 3"/>
</dbReference>
<dbReference type="KEGG" id="som:SOMG_04773"/>
<sequence>MSSVDHDIGKMEIKIKGNEVKMFSFLALDRECMGIQVDLEFRPNCLGAKALLAFDGLNLRTSICESEGKNRPRSDQEKNKWQVVR</sequence>
<evidence type="ECO:0000313" key="2">
    <source>
        <dbReference type="EMBL" id="WBW74831.1"/>
    </source>
</evidence>